<organism evidence="9">
    <name type="scientific">Darwinula stevensoni</name>
    <dbReference type="NCBI Taxonomy" id="69355"/>
    <lineage>
        <taxon>Eukaryota</taxon>
        <taxon>Metazoa</taxon>
        <taxon>Ecdysozoa</taxon>
        <taxon>Arthropoda</taxon>
        <taxon>Crustacea</taxon>
        <taxon>Oligostraca</taxon>
        <taxon>Ostracoda</taxon>
        <taxon>Podocopa</taxon>
        <taxon>Podocopida</taxon>
        <taxon>Darwinulocopina</taxon>
        <taxon>Darwinuloidea</taxon>
        <taxon>Darwinulidae</taxon>
        <taxon>Darwinula</taxon>
    </lineage>
</organism>
<dbReference type="OrthoDB" id="5332336at2759"/>
<proteinExistence type="inferred from homology"/>
<feature type="domain" description="Peptidase M4" evidence="7">
    <location>
        <begin position="9"/>
        <end position="124"/>
    </location>
</feature>
<accession>A0A7R9AJN5</accession>
<evidence type="ECO:0000256" key="1">
    <source>
        <dbReference type="ARBA" id="ARBA00009388"/>
    </source>
</evidence>
<dbReference type="SUPFAM" id="SSF55486">
    <property type="entry name" value="Metalloproteases ('zincins'), catalytic domain"/>
    <property type="match status" value="1"/>
</dbReference>
<keyword evidence="3" id="KW-0479">Metal-binding</keyword>
<comment type="similarity">
    <text evidence="1">Belongs to the peptidase M4 family.</text>
</comment>
<feature type="domain" description="Peptidase M4 C-terminal" evidence="8">
    <location>
        <begin position="127"/>
        <end position="151"/>
    </location>
</feature>
<dbReference type="Pfam" id="PF01447">
    <property type="entry name" value="Peptidase_M4"/>
    <property type="match status" value="1"/>
</dbReference>
<reference evidence="9" key="1">
    <citation type="submission" date="2020-11" db="EMBL/GenBank/DDBJ databases">
        <authorList>
            <person name="Tran Van P."/>
        </authorList>
    </citation>
    <scope>NUCLEOTIDE SEQUENCE</scope>
</reference>
<dbReference type="InterPro" id="IPR001570">
    <property type="entry name" value="Peptidase_M4_C_domain"/>
</dbReference>
<evidence type="ECO:0000259" key="8">
    <source>
        <dbReference type="Pfam" id="PF02868"/>
    </source>
</evidence>
<dbReference type="Proteomes" id="UP000677054">
    <property type="component" value="Unassembled WGS sequence"/>
</dbReference>
<evidence type="ECO:0000256" key="6">
    <source>
        <dbReference type="ARBA" id="ARBA00023049"/>
    </source>
</evidence>
<evidence type="ECO:0000313" key="10">
    <source>
        <dbReference type="Proteomes" id="UP000677054"/>
    </source>
</evidence>
<dbReference type="EMBL" id="CAJPEV010025073">
    <property type="protein sequence ID" value="CAG0908569.1"/>
    <property type="molecule type" value="Genomic_DNA"/>
</dbReference>
<keyword evidence="6" id="KW-0482">Metalloprotease</keyword>
<evidence type="ECO:0000313" key="9">
    <source>
        <dbReference type="EMBL" id="CAD7255389.1"/>
    </source>
</evidence>
<dbReference type="InterPro" id="IPR050728">
    <property type="entry name" value="Zinc_Metalloprotease_M4"/>
</dbReference>
<keyword evidence="4" id="KW-0378">Hydrolase</keyword>
<dbReference type="AlphaFoldDB" id="A0A7R9AJN5"/>
<dbReference type="PANTHER" id="PTHR33794:SF1">
    <property type="entry name" value="BACILLOLYSIN"/>
    <property type="match status" value="1"/>
</dbReference>
<dbReference type="PRINTS" id="PR00730">
    <property type="entry name" value="THERMOLYSIN"/>
</dbReference>
<evidence type="ECO:0000259" key="7">
    <source>
        <dbReference type="Pfam" id="PF01447"/>
    </source>
</evidence>
<sequence length="156" mass="16953">MPDDPDGVIWTIDAFNTSPEKSNFKYDHVTSTNNSWSSKTAVSSHYNGGQAFEYFRNVHGRKSINGQGGNIISFVNVADDDGSSMGNAFWNGQAMFYGNGDGAFQPLARGLDVAGHEMSHGVIQSTANLEYQGESGALNESFADVFGVLIDRDDWK</sequence>
<evidence type="ECO:0000256" key="5">
    <source>
        <dbReference type="ARBA" id="ARBA00022833"/>
    </source>
</evidence>
<feature type="non-terminal residue" evidence="9">
    <location>
        <position position="156"/>
    </location>
</feature>
<gene>
    <name evidence="9" type="ORF">DSTB1V02_LOCUS15134</name>
</gene>
<keyword evidence="2" id="KW-0645">Protease</keyword>
<dbReference type="Gene3D" id="3.10.170.10">
    <property type="match status" value="1"/>
</dbReference>
<evidence type="ECO:0000256" key="4">
    <source>
        <dbReference type="ARBA" id="ARBA00022801"/>
    </source>
</evidence>
<protein>
    <recommendedName>
        <fullName evidence="11">Neutral metalloproteinase</fullName>
    </recommendedName>
</protein>
<dbReference type="Pfam" id="PF02868">
    <property type="entry name" value="Peptidase_M4_C"/>
    <property type="match status" value="1"/>
</dbReference>
<dbReference type="PANTHER" id="PTHR33794">
    <property type="entry name" value="BACILLOLYSIN"/>
    <property type="match status" value="1"/>
</dbReference>
<evidence type="ECO:0000256" key="2">
    <source>
        <dbReference type="ARBA" id="ARBA00022670"/>
    </source>
</evidence>
<dbReference type="GO" id="GO:0004222">
    <property type="term" value="F:metalloendopeptidase activity"/>
    <property type="evidence" value="ECO:0007669"/>
    <property type="project" value="InterPro"/>
</dbReference>
<dbReference type="InterPro" id="IPR013856">
    <property type="entry name" value="Peptidase_M4_domain"/>
</dbReference>
<evidence type="ECO:0008006" key="11">
    <source>
        <dbReference type="Google" id="ProtNLM"/>
    </source>
</evidence>
<dbReference type="GO" id="GO:0046872">
    <property type="term" value="F:metal ion binding"/>
    <property type="evidence" value="ECO:0007669"/>
    <property type="project" value="UniProtKB-KW"/>
</dbReference>
<keyword evidence="5" id="KW-0862">Zinc</keyword>
<name>A0A7R9AJN5_9CRUS</name>
<dbReference type="EMBL" id="LR924591">
    <property type="protein sequence ID" value="CAD7255389.1"/>
    <property type="molecule type" value="Genomic_DNA"/>
</dbReference>
<dbReference type="Gene3D" id="1.10.390.10">
    <property type="entry name" value="Neutral Protease Domain 2"/>
    <property type="match status" value="1"/>
</dbReference>
<keyword evidence="10" id="KW-1185">Reference proteome</keyword>
<dbReference type="InterPro" id="IPR023612">
    <property type="entry name" value="Peptidase_M4"/>
</dbReference>
<evidence type="ECO:0000256" key="3">
    <source>
        <dbReference type="ARBA" id="ARBA00022723"/>
    </source>
</evidence>
<dbReference type="GO" id="GO:0006508">
    <property type="term" value="P:proteolysis"/>
    <property type="evidence" value="ECO:0007669"/>
    <property type="project" value="UniProtKB-KW"/>
</dbReference>
<dbReference type="InterPro" id="IPR027268">
    <property type="entry name" value="Peptidase_M4/M1_CTD_sf"/>
</dbReference>